<dbReference type="RefSeq" id="WP_349497867.1">
    <property type="nucleotide sequence ID" value="NZ_BSTK01000009.1"/>
</dbReference>
<keyword evidence="1" id="KW-0805">Transcription regulation</keyword>
<feature type="domain" description="IclR-ED" evidence="6">
    <location>
        <begin position="80"/>
        <end position="258"/>
    </location>
</feature>
<dbReference type="Gene3D" id="1.10.10.10">
    <property type="entry name" value="Winged helix-like DNA-binding domain superfamily/Winged helix DNA-binding domain"/>
    <property type="match status" value="1"/>
</dbReference>
<dbReference type="SUPFAM" id="SSF55781">
    <property type="entry name" value="GAF domain-like"/>
    <property type="match status" value="1"/>
</dbReference>
<reference evidence="7" key="1">
    <citation type="submission" date="2023-03" db="EMBL/GenBank/DDBJ databases">
        <title>Actinoallomurus iriomotensis NBRC 103684.</title>
        <authorList>
            <person name="Ichikawa N."/>
            <person name="Sato H."/>
            <person name="Tonouchi N."/>
        </authorList>
    </citation>
    <scope>NUCLEOTIDE SEQUENCE</scope>
    <source>
        <strain evidence="7">NBRC 103684</strain>
    </source>
</reference>
<evidence type="ECO:0008006" key="9">
    <source>
        <dbReference type="Google" id="ProtNLM"/>
    </source>
</evidence>
<feature type="domain" description="HTH iclR-type" evidence="5">
    <location>
        <begin position="18"/>
        <end position="79"/>
    </location>
</feature>
<evidence type="ECO:0000259" key="6">
    <source>
        <dbReference type="PROSITE" id="PS51078"/>
    </source>
</evidence>
<dbReference type="PROSITE" id="PS51077">
    <property type="entry name" value="HTH_ICLR"/>
    <property type="match status" value="1"/>
</dbReference>
<feature type="region of interest" description="Disordered" evidence="4">
    <location>
        <begin position="261"/>
        <end position="285"/>
    </location>
</feature>
<dbReference type="InterPro" id="IPR029016">
    <property type="entry name" value="GAF-like_dom_sf"/>
</dbReference>
<dbReference type="PROSITE" id="PS51078">
    <property type="entry name" value="ICLR_ED"/>
    <property type="match status" value="1"/>
</dbReference>
<accession>A0A9W6S6E5</accession>
<evidence type="ECO:0000256" key="2">
    <source>
        <dbReference type="ARBA" id="ARBA00023125"/>
    </source>
</evidence>
<evidence type="ECO:0000313" key="8">
    <source>
        <dbReference type="Proteomes" id="UP001165074"/>
    </source>
</evidence>
<dbReference type="GO" id="GO:0045892">
    <property type="term" value="P:negative regulation of DNA-templated transcription"/>
    <property type="evidence" value="ECO:0007669"/>
    <property type="project" value="TreeGrafter"/>
</dbReference>
<dbReference type="SMART" id="SM00346">
    <property type="entry name" value="HTH_ICLR"/>
    <property type="match status" value="1"/>
</dbReference>
<dbReference type="SUPFAM" id="SSF46785">
    <property type="entry name" value="Winged helix' DNA-binding domain"/>
    <property type="match status" value="1"/>
</dbReference>
<evidence type="ECO:0000256" key="1">
    <source>
        <dbReference type="ARBA" id="ARBA00023015"/>
    </source>
</evidence>
<dbReference type="InterPro" id="IPR036388">
    <property type="entry name" value="WH-like_DNA-bd_sf"/>
</dbReference>
<keyword evidence="3" id="KW-0804">Transcription</keyword>
<dbReference type="InterPro" id="IPR005471">
    <property type="entry name" value="Tscrpt_reg_IclR_N"/>
</dbReference>
<dbReference type="InterPro" id="IPR014757">
    <property type="entry name" value="Tscrpt_reg_IclR_C"/>
</dbReference>
<dbReference type="EMBL" id="BSTK01000009">
    <property type="protein sequence ID" value="GLY87973.1"/>
    <property type="molecule type" value="Genomic_DNA"/>
</dbReference>
<dbReference type="GO" id="GO:0003700">
    <property type="term" value="F:DNA-binding transcription factor activity"/>
    <property type="evidence" value="ECO:0007669"/>
    <property type="project" value="TreeGrafter"/>
</dbReference>
<dbReference type="PANTHER" id="PTHR30136:SF24">
    <property type="entry name" value="HTH-TYPE TRANSCRIPTIONAL REPRESSOR ALLR"/>
    <property type="match status" value="1"/>
</dbReference>
<dbReference type="Gene3D" id="3.30.450.40">
    <property type="match status" value="1"/>
</dbReference>
<dbReference type="InterPro" id="IPR036390">
    <property type="entry name" value="WH_DNA-bd_sf"/>
</dbReference>
<gene>
    <name evidence="7" type="ORF">Airi02_059020</name>
</gene>
<evidence type="ECO:0000313" key="7">
    <source>
        <dbReference type="EMBL" id="GLY87973.1"/>
    </source>
</evidence>
<name>A0A9W6S6E5_9ACTN</name>
<protein>
    <recommendedName>
        <fullName evidence="9">IclR family transcriptional regulator</fullName>
    </recommendedName>
</protein>
<keyword evidence="8" id="KW-1185">Reference proteome</keyword>
<dbReference type="Pfam" id="PF09339">
    <property type="entry name" value="HTH_IclR"/>
    <property type="match status" value="1"/>
</dbReference>
<evidence type="ECO:0000259" key="5">
    <source>
        <dbReference type="PROSITE" id="PS51077"/>
    </source>
</evidence>
<dbReference type="PANTHER" id="PTHR30136">
    <property type="entry name" value="HELIX-TURN-HELIX TRANSCRIPTIONAL REGULATOR, ICLR FAMILY"/>
    <property type="match status" value="1"/>
</dbReference>
<dbReference type="InterPro" id="IPR050707">
    <property type="entry name" value="HTH_MetabolicPath_Reg"/>
</dbReference>
<comment type="caution">
    <text evidence="7">The sequence shown here is derived from an EMBL/GenBank/DDBJ whole genome shotgun (WGS) entry which is preliminary data.</text>
</comment>
<dbReference type="Pfam" id="PF01614">
    <property type="entry name" value="IclR_C"/>
    <property type="match status" value="1"/>
</dbReference>
<dbReference type="GO" id="GO:0003677">
    <property type="term" value="F:DNA binding"/>
    <property type="evidence" value="ECO:0007669"/>
    <property type="project" value="UniProtKB-KW"/>
</dbReference>
<dbReference type="Proteomes" id="UP001165074">
    <property type="component" value="Unassembled WGS sequence"/>
</dbReference>
<organism evidence="7 8">
    <name type="scientific">Actinoallomurus iriomotensis</name>
    <dbReference type="NCBI Taxonomy" id="478107"/>
    <lineage>
        <taxon>Bacteria</taxon>
        <taxon>Bacillati</taxon>
        <taxon>Actinomycetota</taxon>
        <taxon>Actinomycetes</taxon>
        <taxon>Streptosporangiales</taxon>
        <taxon>Thermomonosporaceae</taxon>
        <taxon>Actinoallomurus</taxon>
    </lineage>
</organism>
<evidence type="ECO:0000256" key="3">
    <source>
        <dbReference type="ARBA" id="ARBA00023163"/>
    </source>
</evidence>
<sequence length="285" mass="30889">MRAALGEALARNNGERGRTVASKIFAVLDTFGDTQESLRLTDIAQRSRLPMPTAHRMVGELVKWGGLERSRDGSYRIGRHMWAIGNVSPCMRRLRELGQPHLQALAATTHANAQLAVLDGTEALFLDRVHGRGTPLIHTRMGGRLPLHATAVGKVLLAHAPAALRREVLERRLIRFTPYTVQSPGRLLRELDDVRTRGVAASREELQQGVVSVAVPISHPDQGVIAAIGAVTASAVQEARLIHAVRTAAAAMERAVAAEAQRQEWERGDSAPTVARSGFPLPPPT</sequence>
<proteinExistence type="predicted"/>
<dbReference type="AlphaFoldDB" id="A0A9W6S6E5"/>
<keyword evidence="2" id="KW-0238">DNA-binding</keyword>
<evidence type="ECO:0000256" key="4">
    <source>
        <dbReference type="SAM" id="MobiDB-lite"/>
    </source>
</evidence>